<dbReference type="OrthoDB" id="1069523at2759"/>
<dbReference type="PANTHER" id="PTHR10543">
    <property type="entry name" value="BETA-CAROTENE DIOXYGENASE"/>
    <property type="match status" value="1"/>
</dbReference>
<dbReference type="RefSeq" id="XP_026498776.2">
    <property type="nucleotide sequence ID" value="XM_026642991.2"/>
</dbReference>
<organism evidence="6 7">
    <name type="scientific">Vanessa tameamea</name>
    <name type="common">Kamehameha butterfly</name>
    <dbReference type="NCBI Taxonomy" id="334116"/>
    <lineage>
        <taxon>Eukaryota</taxon>
        <taxon>Metazoa</taxon>
        <taxon>Ecdysozoa</taxon>
        <taxon>Arthropoda</taxon>
        <taxon>Hexapoda</taxon>
        <taxon>Insecta</taxon>
        <taxon>Pterygota</taxon>
        <taxon>Neoptera</taxon>
        <taxon>Endopterygota</taxon>
        <taxon>Lepidoptera</taxon>
        <taxon>Glossata</taxon>
        <taxon>Ditrysia</taxon>
        <taxon>Papilionoidea</taxon>
        <taxon>Nymphalidae</taxon>
        <taxon>Nymphalinae</taxon>
        <taxon>Vanessa</taxon>
    </lineage>
</organism>
<feature type="binding site" evidence="5">
    <location>
        <position position="182"/>
    </location>
    <ligand>
        <name>Fe cation</name>
        <dbReference type="ChEBI" id="CHEBI:24875"/>
        <note>catalytic</note>
    </ligand>
</feature>
<evidence type="ECO:0000256" key="1">
    <source>
        <dbReference type="ARBA" id="ARBA00006787"/>
    </source>
</evidence>
<dbReference type="PANTHER" id="PTHR10543:SF24">
    <property type="entry name" value="CAROTENOID ISOMEROOXYGENASE"/>
    <property type="match status" value="1"/>
</dbReference>
<keyword evidence="3" id="KW-0560">Oxidoreductase</keyword>
<gene>
    <name evidence="7" type="primary">LOC113402681</name>
</gene>
<comment type="similarity">
    <text evidence="1">Belongs to the carotenoid oxygenase family.</text>
</comment>
<evidence type="ECO:0000256" key="2">
    <source>
        <dbReference type="ARBA" id="ARBA00022723"/>
    </source>
</evidence>
<name>A0A8B8ISU2_VANTA</name>
<accession>A0A8B8ISU2</accession>
<proteinExistence type="inferred from homology"/>
<dbReference type="GeneID" id="113402681"/>
<evidence type="ECO:0000256" key="3">
    <source>
        <dbReference type="ARBA" id="ARBA00023002"/>
    </source>
</evidence>
<dbReference type="InterPro" id="IPR004294">
    <property type="entry name" value="Carotenoid_Oase"/>
</dbReference>
<sequence>MTETKKLYPYYDMNIWFRTCEEEINEPLEGKTTGVIPSWVRGTLLRNGPGCNKIGTYQYDHVFDGLALIHRFSIKHAKVTYQCRFVRSETYKKNTTANRIVVTEFGTKAVPDPCRSIFDRISSIFNFTMDQTDNTAVSVYPFGDQVYAMTEVPVLYKIDPVTLETVGKEKLADSLVVCHTAHPHVMPNGDVYNVGLNTVKGDLRHVVVKFPYSDKGDMFETVEIVGSSKPRWRFNPAYMHSFGLTENYYVIIEQPLVISLLNLMRRRFVVAEPFASTLVSYPEYETNIILIHRVTGEEKRYPTDTIYFMHVINCFETDGALCVDLCSYKDANILNAMYVSAIKDMHSNPDYGQWCQCRPKRIEIPLEAPPLTKVESRLIADVGVETPMINYKLCNGKPYRYFYGIGSDVDTGDAGSIVKVDTKTGEVLYWIEPQCYPSEPIFIANPDGQDEDDGVLLSAVLWSRDDRAIALLVLNAKNLEEIARAHFTTPSQTTKCFHGWFLPDQMN</sequence>
<feature type="binding site" evidence="5">
    <location>
        <position position="240"/>
    </location>
    <ligand>
        <name>Fe cation</name>
        <dbReference type="ChEBI" id="CHEBI:24875"/>
        <note>catalytic</note>
    </ligand>
</feature>
<feature type="binding site" evidence="5">
    <location>
        <position position="498"/>
    </location>
    <ligand>
        <name>Fe cation</name>
        <dbReference type="ChEBI" id="CHEBI:24875"/>
        <note>catalytic</note>
    </ligand>
</feature>
<keyword evidence="6" id="KW-1185">Reference proteome</keyword>
<evidence type="ECO:0000313" key="7">
    <source>
        <dbReference type="RefSeq" id="XP_026498776.2"/>
    </source>
</evidence>
<feature type="binding site" evidence="5">
    <location>
        <position position="310"/>
    </location>
    <ligand>
        <name>Fe cation</name>
        <dbReference type="ChEBI" id="CHEBI:24875"/>
        <note>catalytic</note>
    </ligand>
</feature>
<dbReference type="Proteomes" id="UP001652626">
    <property type="component" value="Chromosome 10"/>
</dbReference>
<dbReference type="OMA" id="SCMAFHR"/>
<reference evidence="7" key="1">
    <citation type="submission" date="2025-08" db="UniProtKB">
        <authorList>
            <consortium name="RefSeq"/>
        </authorList>
    </citation>
    <scope>IDENTIFICATION</scope>
    <source>
        <tissue evidence="7">Whole body</tissue>
    </source>
</reference>
<evidence type="ECO:0000256" key="5">
    <source>
        <dbReference type="PIRSR" id="PIRSR604294-1"/>
    </source>
</evidence>
<protein>
    <submittedName>
        <fullName evidence="7">Carotenoid isomerooxygenase-like</fullName>
    </submittedName>
</protein>
<evidence type="ECO:0000256" key="4">
    <source>
        <dbReference type="ARBA" id="ARBA00023004"/>
    </source>
</evidence>
<evidence type="ECO:0000313" key="6">
    <source>
        <dbReference type="Proteomes" id="UP001652626"/>
    </source>
</evidence>
<dbReference type="Pfam" id="PF03055">
    <property type="entry name" value="RPE65"/>
    <property type="match status" value="1"/>
</dbReference>
<keyword evidence="2 5" id="KW-0479">Metal-binding</keyword>
<keyword evidence="4 5" id="KW-0408">Iron</keyword>
<comment type="cofactor">
    <cofactor evidence="5">
        <name>Fe(2+)</name>
        <dbReference type="ChEBI" id="CHEBI:29033"/>
    </cofactor>
    <text evidence="5">Binds 1 Fe(2+) ion per subunit.</text>
</comment>